<evidence type="ECO:0000256" key="1">
    <source>
        <dbReference type="SAM" id="Phobius"/>
    </source>
</evidence>
<keyword evidence="3" id="KW-1185">Reference proteome</keyword>
<gene>
    <name evidence="2" type="ORF">GNZ13_25690</name>
</gene>
<feature type="transmembrane region" description="Helical" evidence="1">
    <location>
        <begin position="364"/>
        <end position="384"/>
    </location>
</feature>
<organism evidence="2 3">
    <name type="scientific">Paraburkholderia elongata</name>
    <dbReference type="NCBI Taxonomy" id="2675747"/>
    <lineage>
        <taxon>Bacteria</taxon>
        <taxon>Pseudomonadati</taxon>
        <taxon>Pseudomonadota</taxon>
        <taxon>Betaproteobacteria</taxon>
        <taxon>Burkholderiales</taxon>
        <taxon>Burkholderiaceae</taxon>
        <taxon>Paraburkholderia</taxon>
    </lineage>
</organism>
<comment type="caution">
    <text evidence="2">The sequence shown here is derived from an EMBL/GenBank/DDBJ whole genome shotgun (WGS) entry which is preliminary data.</text>
</comment>
<dbReference type="SUPFAM" id="SSF53448">
    <property type="entry name" value="Nucleotide-diphospho-sugar transferases"/>
    <property type="match status" value="1"/>
</dbReference>
<dbReference type="Proteomes" id="UP000655523">
    <property type="component" value="Unassembled WGS sequence"/>
</dbReference>
<dbReference type="InterPro" id="IPR050256">
    <property type="entry name" value="Glycosyltransferase_2"/>
</dbReference>
<feature type="transmembrane region" description="Helical" evidence="1">
    <location>
        <begin position="333"/>
        <end position="352"/>
    </location>
</feature>
<dbReference type="Gene3D" id="3.90.550.10">
    <property type="entry name" value="Spore Coat Polysaccharide Biosynthesis Protein SpsA, Chain A"/>
    <property type="match status" value="1"/>
</dbReference>
<dbReference type="AlphaFoldDB" id="A0A972SKB0"/>
<dbReference type="PANTHER" id="PTHR48090:SF6">
    <property type="entry name" value="SLR5056 PROTEIN"/>
    <property type="match status" value="1"/>
</dbReference>
<sequence>MSETASAILTVAVLIVSVPSATLFVQVMVATFKRRSSCVDEFATPPRIAVVVPAHNETKMLAQLLATVLPQLRRRDRVVVVADNCTDDTADVGMKAGAEVLVRADAQRRGKGFALDYGVAYLAQSGAPDVVIFIDADCEVAPGAIGKLAKLAYATTRPVQARYALNAPPSAGLGARVSAFAVRLKNHVRPLGNLGLAAPCSLNGSGMAFPWPVLSGVQLATSNIVEDLALGIDLTLAGRPPLYCPEALVTSPLPSSDTGHHAQRKRWEQGHLSTIAHMFPRLLLSAIMRRSWTCLATALDLIVVPLTLLVFAQIACFAVSACFHALGGSVIPVFIQCVSLCLTASAIVMAWWTSGRDLLAGSDALYIPLYMLRKVPMYVSLIVGRRVGWVRSDRE</sequence>
<dbReference type="PANTHER" id="PTHR48090">
    <property type="entry name" value="UNDECAPRENYL-PHOSPHATE 4-DEOXY-4-FORMAMIDO-L-ARABINOSE TRANSFERASE-RELATED"/>
    <property type="match status" value="1"/>
</dbReference>
<keyword evidence="1" id="KW-1133">Transmembrane helix</keyword>
<feature type="transmembrane region" description="Helical" evidence="1">
    <location>
        <begin position="301"/>
        <end position="326"/>
    </location>
</feature>
<accession>A0A972SKB0</accession>
<keyword evidence="1" id="KW-0812">Transmembrane</keyword>
<dbReference type="InterPro" id="IPR029044">
    <property type="entry name" value="Nucleotide-diphossugar_trans"/>
</dbReference>
<evidence type="ECO:0000313" key="2">
    <source>
        <dbReference type="EMBL" id="NPT57867.1"/>
    </source>
</evidence>
<reference evidence="2 3" key="1">
    <citation type="submission" date="2019-11" db="EMBL/GenBank/DDBJ databases">
        <title>Metabolism of dissolved organic matter in forest soils.</title>
        <authorList>
            <person name="Cyle K.T."/>
            <person name="Wilhelm R.C."/>
            <person name="Martinez C.E."/>
        </authorList>
    </citation>
    <scope>NUCLEOTIDE SEQUENCE [LARGE SCALE GENOMIC DNA]</scope>
    <source>
        <strain evidence="2 3">5N</strain>
    </source>
</reference>
<keyword evidence="1" id="KW-0472">Membrane</keyword>
<name>A0A972SKB0_9BURK</name>
<evidence type="ECO:0000313" key="3">
    <source>
        <dbReference type="Proteomes" id="UP000655523"/>
    </source>
</evidence>
<dbReference type="RefSeq" id="WP_172169677.1">
    <property type="nucleotide sequence ID" value="NZ_WOEZ01000140.1"/>
</dbReference>
<dbReference type="EMBL" id="WOEZ01000140">
    <property type="protein sequence ID" value="NPT57867.1"/>
    <property type="molecule type" value="Genomic_DNA"/>
</dbReference>
<proteinExistence type="predicted"/>
<dbReference type="Pfam" id="PF13641">
    <property type="entry name" value="Glyco_tranf_2_3"/>
    <property type="match status" value="1"/>
</dbReference>
<dbReference type="CDD" id="cd06438">
    <property type="entry name" value="EpsO_like"/>
    <property type="match status" value="1"/>
</dbReference>
<protein>
    <submittedName>
        <fullName evidence="2">Glycosyltransferase</fullName>
    </submittedName>
</protein>